<dbReference type="GO" id="GO:0005737">
    <property type="term" value="C:cytoplasm"/>
    <property type="evidence" value="ECO:0007669"/>
    <property type="project" value="UniProtKB-SubCell"/>
</dbReference>
<evidence type="ECO:0000256" key="2">
    <source>
        <dbReference type="ARBA" id="ARBA00022490"/>
    </source>
</evidence>
<name>A0A2K3Z978_9STAP</name>
<comment type="similarity">
    <text evidence="1 5">Belongs to the Iojap/RsfS family.</text>
</comment>
<dbReference type="Pfam" id="PF02410">
    <property type="entry name" value="RsfS"/>
    <property type="match status" value="1"/>
</dbReference>
<evidence type="ECO:0000313" key="7">
    <source>
        <dbReference type="EMBL" id="REH93113.1"/>
    </source>
</evidence>
<keyword evidence="2 5" id="KW-0963">Cytoplasm</keyword>
<evidence type="ECO:0000313" key="8">
    <source>
        <dbReference type="EMBL" id="REI20023.1"/>
    </source>
</evidence>
<organism evidence="7 10">
    <name type="scientific">Staphylococcus felis</name>
    <dbReference type="NCBI Taxonomy" id="46127"/>
    <lineage>
        <taxon>Bacteria</taxon>
        <taxon>Bacillati</taxon>
        <taxon>Bacillota</taxon>
        <taxon>Bacilli</taxon>
        <taxon>Bacillales</taxon>
        <taxon>Staphylococcaceae</taxon>
        <taxon>Staphylococcus</taxon>
    </lineage>
</organism>
<dbReference type="InterPro" id="IPR004394">
    <property type="entry name" value="Iojap/RsfS/C7orf30"/>
</dbReference>
<dbReference type="EMBL" id="JAEDAQ010000008">
    <property type="protein sequence ID" value="MBH9580994.1"/>
    <property type="molecule type" value="Genomic_DNA"/>
</dbReference>
<keyword evidence="11" id="KW-1185">Reference proteome</keyword>
<keyword evidence="3 5" id="KW-0678">Repressor</keyword>
<dbReference type="Proteomes" id="UP000256562">
    <property type="component" value="Unassembled WGS sequence"/>
</dbReference>
<dbReference type="InterPro" id="IPR043519">
    <property type="entry name" value="NT_sf"/>
</dbReference>
<dbReference type="SUPFAM" id="SSF81301">
    <property type="entry name" value="Nucleotidyltransferase"/>
    <property type="match status" value="1"/>
</dbReference>
<evidence type="ECO:0000256" key="3">
    <source>
        <dbReference type="ARBA" id="ARBA00022491"/>
    </source>
</evidence>
<comment type="subcellular location">
    <subcellularLocation>
        <location evidence="5">Cytoplasm</location>
    </subcellularLocation>
</comment>
<evidence type="ECO:0000313" key="6">
    <source>
        <dbReference type="EMBL" id="MBH9580994.1"/>
    </source>
</evidence>
<comment type="function">
    <text evidence="5">Functions as a ribosomal silencing factor. Interacts with ribosomal protein uL14 (rplN), blocking formation of intersubunit bridge B8. Prevents association of the 30S and 50S ribosomal subunits and the formation of functional ribosomes, thus repressing translation.</text>
</comment>
<dbReference type="GeneID" id="48058470"/>
<keyword evidence="4 5" id="KW-0810">Translation regulation</keyword>
<reference evidence="6 11" key="2">
    <citation type="submission" date="2020-12" db="EMBL/GenBank/DDBJ databases">
        <title>Genomic analysis of Staphylococcus felis from a cat with skin infection.</title>
        <authorList>
            <person name="Aslantas O."/>
            <person name="Keskin O."/>
            <person name="Buyukaltay K."/>
            <person name="Gullu Yucetepe A."/>
        </authorList>
    </citation>
    <scope>NUCLEOTIDE SEQUENCE [LARGE SCALE GENOMIC DNA]</scope>
    <source>
        <strain evidence="6 11">HARRANVET</strain>
    </source>
</reference>
<dbReference type="PANTHER" id="PTHR21043:SF0">
    <property type="entry name" value="MITOCHONDRIAL ASSEMBLY OF RIBOSOMAL LARGE SUBUNIT PROTEIN 1"/>
    <property type="match status" value="1"/>
</dbReference>
<dbReference type="RefSeq" id="WP_103209955.1">
    <property type="nucleotide sequence ID" value="NZ_CAJUZQ010000003.1"/>
</dbReference>
<gene>
    <name evidence="5 7" type="primary">rsfS</name>
    <name evidence="8" type="ORF">DOS76_09720</name>
    <name evidence="7" type="ORF">DOS83_09145</name>
    <name evidence="6" type="ORF">I9026_06360</name>
</gene>
<sequence length="118" mass="13639">MNSKELLTLSIKAADDKKAEDIVSITMKEISDVTDYFVICHGNNERQVQAIAKSVKDAAHEMGIEVKRIEGFNEGRWILIDLVDVVVHVFHKDERYYYNIEKLYSDAEMLGYQEAIQR</sequence>
<dbReference type="HAMAP" id="MF_01477">
    <property type="entry name" value="Iojap_RsfS"/>
    <property type="match status" value="1"/>
</dbReference>
<dbReference type="EMBL" id="QKXQ01000420">
    <property type="protein sequence ID" value="REH93113.1"/>
    <property type="molecule type" value="Genomic_DNA"/>
</dbReference>
<dbReference type="KEGG" id="sfq:C7J90_09545"/>
<comment type="caution">
    <text evidence="7">The sequence shown here is derived from an EMBL/GenBank/DDBJ whole genome shotgun (WGS) entry which is preliminary data.</text>
</comment>
<dbReference type="GO" id="GO:0043023">
    <property type="term" value="F:ribosomal large subunit binding"/>
    <property type="evidence" value="ECO:0007669"/>
    <property type="project" value="TreeGrafter"/>
</dbReference>
<dbReference type="Proteomes" id="UP000597038">
    <property type="component" value="Unassembled WGS sequence"/>
</dbReference>
<evidence type="ECO:0000256" key="5">
    <source>
        <dbReference type="HAMAP-Rule" id="MF_01477"/>
    </source>
</evidence>
<dbReference type="AlphaFoldDB" id="A0A2K3Z978"/>
<dbReference type="GO" id="GO:0042256">
    <property type="term" value="P:cytosolic ribosome assembly"/>
    <property type="evidence" value="ECO:0007669"/>
    <property type="project" value="UniProtKB-UniRule"/>
</dbReference>
<dbReference type="GO" id="GO:0090071">
    <property type="term" value="P:negative regulation of ribosome biogenesis"/>
    <property type="evidence" value="ECO:0007669"/>
    <property type="project" value="UniProtKB-UniRule"/>
</dbReference>
<dbReference type="PANTHER" id="PTHR21043">
    <property type="entry name" value="IOJAP SUPERFAMILY ORTHOLOG"/>
    <property type="match status" value="1"/>
</dbReference>
<evidence type="ECO:0000256" key="4">
    <source>
        <dbReference type="ARBA" id="ARBA00022845"/>
    </source>
</evidence>
<dbReference type="NCBIfam" id="TIGR00090">
    <property type="entry name" value="rsfS_iojap_ybeB"/>
    <property type="match status" value="1"/>
</dbReference>
<dbReference type="OrthoDB" id="9793681at2"/>
<evidence type="ECO:0000313" key="9">
    <source>
        <dbReference type="Proteomes" id="UP000256337"/>
    </source>
</evidence>
<evidence type="ECO:0000256" key="1">
    <source>
        <dbReference type="ARBA" id="ARBA00010574"/>
    </source>
</evidence>
<dbReference type="Proteomes" id="UP000256337">
    <property type="component" value="Unassembled WGS sequence"/>
</dbReference>
<dbReference type="EMBL" id="QKYD01000138">
    <property type="protein sequence ID" value="REI20023.1"/>
    <property type="molecule type" value="Genomic_DNA"/>
</dbReference>
<protein>
    <recommendedName>
        <fullName evidence="5">Ribosomal silencing factor RsfS</fullName>
    </recommendedName>
</protein>
<dbReference type="Gene3D" id="3.30.460.10">
    <property type="entry name" value="Beta Polymerase, domain 2"/>
    <property type="match status" value="1"/>
</dbReference>
<reference evidence="9 10" key="1">
    <citation type="journal article" date="2018" name="Vet. Microbiol.">
        <title>Characterisation of Staphylococcus felis isolated from cats using whole genome sequencing.</title>
        <authorList>
            <person name="Worthing K."/>
            <person name="Pang S."/>
            <person name="Trott D.J."/>
            <person name="Abraham S."/>
            <person name="Coombs G.W."/>
            <person name="Jordan D."/>
            <person name="McIntyre L."/>
            <person name="Davies M.R."/>
            <person name="Norris J."/>
        </authorList>
    </citation>
    <scope>NUCLEOTIDE SEQUENCE [LARGE SCALE GENOMIC DNA]</scope>
    <source>
        <strain evidence="8 9">F25</strain>
        <strain evidence="7 10">F9</strain>
    </source>
</reference>
<accession>A0A2K3Z978</accession>
<evidence type="ECO:0000313" key="11">
    <source>
        <dbReference type="Proteomes" id="UP000597038"/>
    </source>
</evidence>
<evidence type="ECO:0000313" key="10">
    <source>
        <dbReference type="Proteomes" id="UP000256562"/>
    </source>
</evidence>
<dbReference type="FunFam" id="3.30.460.10:FF:000015">
    <property type="entry name" value="Ribosomal silencing factor RsfS"/>
    <property type="match status" value="1"/>
</dbReference>
<dbReference type="GO" id="GO:0017148">
    <property type="term" value="P:negative regulation of translation"/>
    <property type="evidence" value="ECO:0007669"/>
    <property type="project" value="UniProtKB-UniRule"/>
</dbReference>
<proteinExistence type="inferred from homology"/>
<comment type="subunit">
    <text evidence="5">Interacts with ribosomal protein uL14 (rplN).</text>
</comment>